<name>S7T204_9BACT</name>
<feature type="transmembrane region" description="Helical" evidence="7">
    <location>
        <begin position="274"/>
        <end position="295"/>
    </location>
</feature>
<evidence type="ECO:0000256" key="2">
    <source>
        <dbReference type="ARBA" id="ARBA00006464"/>
    </source>
</evidence>
<dbReference type="eggNOG" id="COG2148">
    <property type="taxonomic scope" value="Bacteria"/>
</dbReference>
<accession>S7T204</accession>
<dbReference type="GO" id="GO:0089702">
    <property type="term" value="F:undecaprenyl-phosphate glucose phosphotransferase activity"/>
    <property type="evidence" value="ECO:0007669"/>
    <property type="project" value="TreeGrafter"/>
</dbReference>
<comment type="caution">
    <text evidence="9">The sequence shown here is derived from an EMBL/GenBank/DDBJ whole genome shotgun (WGS) entry which is preliminary data.</text>
</comment>
<comment type="subcellular location">
    <subcellularLocation>
        <location evidence="1">Membrane</location>
        <topology evidence="1">Multi-pass membrane protein</topology>
    </subcellularLocation>
</comment>
<dbReference type="Proteomes" id="UP000014975">
    <property type="component" value="Unassembled WGS sequence"/>
</dbReference>
<proteinExistence type="inferred from homology"/>
<dbReference type="NCBIfam" id="TIGR03025">
    <property type="entry name" value="EPS_sugtrans"/>
    <property type="match status" value="1"/>
</dbReference>
<evidence type="ECO:0000259" key="8">
    <source>
        <dbReference type="Pfam" id="PF02397"/>
    </source>
</evidence>
<dbReference type="InterPro" id="IPR017464">
    <property type="entry name" value="Sugar_tfrase_EpsB_2"/>
</dbReference>
<evidence type="ECO:0000256" key="1">
    <source>
        <dbReference type="ARBA" id="ARBA00004141"/>
    </source>
</evidence>
<keyword evidence="6 7" id="KW-0472">Membrane</keyword>
<feature type="transmembrane region" description="Helical" evidence="7">
    <location>
        <begin position="103"/>
        <end position="122"/>
    </location>
</feature>
<evidence type="ECO:0000256" key="5">
    <source>
        <dbReference type="ARBA" id="ARBA00022989"/>
    </source>
</evidence>
<feature type="domain" description="Bacterial sugar transferase" evidence="8">
    <location>
        <begin position="269"/>
        <end position="452"/>
    </location>
</feature>
<keyword evidence="4 7" id="KW-0812">Transmembrane</keyword>
<dbReference type="InterPro" id="IPR003362">
    <property type="entry name" value="Bact_transf"/>
</dbReference>
<dbReference type="InterPro" id="IPR017475">
    <property type="entry name" value="EPS_sugar_tfrase"/>
</dbReference>
<keyword evidence="5 7" id="KW-1133">Transmembrane helix</keyword>
<gene>
    <name evidence="9" type="ORF">dsat_1272</name>
</gene>
<feature type="transmembrane region" description="Helical" evidence="7">
    <location>
        <begin position="75"/>
        <end position="97"/>
    </location>
</feature>
<keyword evidence="3 9" id="KW-0808">Transferase</keyword>
<dbReference type="Pfam" id="PF02397">
    <property type="entry name" value="Bac_transf"/>
    <property type="match status" value="1"/>
</dbReference>
<organism evidence="9 10">
    <name type="scientific">Alkalidesulfovibrio alkalitolerans DSM 16529</name>
    <dbReference type="NCBI Taxonomy" id="1121439"/>
    <lineage>
        <taxon>Bacteria</taxon>
        <taxon>Pseudomonadati</taxon>
        <taxon>Thermodesulfobacteriota</taxon>
        <taxon>Desulfovibrionia</taxon>
        <taxon>Desulfovibrionales</taxon>
        <taxon>Desulfovibrionaceae</taxon>
        <taxon>Alkalidesulfovibrio</taxon>
    </lineage>
</organism>
<dbReference type="GO" id="GO:0009242">
    <property type="term" value="P:colanic acid biosynthetic process"/>
    <property type="evidence" value="ECO:0007669"/>
    <property type="project" value="TreeGrafter"/>
</dbReference>
<evidence type="ECO:0000256" key="6">
    <source>
        <dbReference type="ARBA" id="ARBA00023136"/>
    </source>
</evidence>
<dbReference type="PATRIC" id="fig|1121439.3.peg.2657"/>
<dbReference type="OrthoDB" id="9808602at2"/>
<dbReference type="STRING" id="1121439.dsat_1272"/>
<keyword evidence="10" id="KW-1185">Reference proteome</keyword>
<evidence type="ECO:0000256" key="3">
    <source>
        <dbReference type="ARBA" id="ARBA00022679"/>
    </source>
</evidence>
<dbReference type="RefSeq" id="WP_020887969.1">
    <property type="nucleotide sequence ID" value="NZ_ATHI01000031.1"/>
</dbReference>
<comment type="similarity">
    <text evidence="2">Belongs to the bacterial sugar transferase family.</text>
</comment>
<evidence type="ECO:0000313" key="9">
    <source>
        <dbReference type="EMBL" id="EPR30550.1"/>
    </source>
</evidence>
<sequence length="457" mass="50892">MKGMILRTFAQDILMALLALAFAIHAFGPNLGETLGQEAFYDQTGKFLLITVLPSVVIGAVFASTSRCRASGGLLCLLTATGVSLLMFFALGSAFGLHGEETSLVMFGLAAFVGIKFIEFLFNRFRHVIPGMVKRVLIVGNGPLAEQMGDLIAASGGRYIYLGRVDCPSTHCDLNDPAHVGESGQGPAGRLLRVARNFMADKLVVSLAERRGYFPVQEMLNCKLSGIEVMDAPSFYEKVTEKLLIENITPSWFIFSHGFKVTWLLRAFKRISDVLLSLTGIIVFLPVLPLVVLAIKLDSPGPILFRQTRVGEGDRLFTIYKFRTMRQDAESKTGAVWSQVNDPRITRIGNFLRKSRLDEIPQLFNILRGDMSLVGPRPERPEFVATLKEHIPYYSERHYVKPGLTGWAQVSYSYGSSVEDAIEKLRYDLYYIKNISFMLDLRIILRTVGVVLFGKGR</sequence>
<reference evidence="9 10" key="1">
    <citation type="journal article" date="2013" name="Genome Announc.">
        <title>Draft genome sequences for three mercury-methylating, sulfate-reducing bacteria.</title>
        <authorList>
            <person name="Brown S.D."/>
            <person name="Hurt R.A.Jr."/>
            <person name="Gilmour C.C."/>
            <person name="Elias D.A."/>
        </authorList>
    </citation>
    <scope>NUCLEOTIDE SEQUENCE [LARGE SCALE GENOMIC DNA]</scope>
    <source>
        <strain evidence="9 10">DSM 16529</strain>
    </source>
</reference>
<dbReference type="EMBL" id="ATHI01000031">
    <property type="protein sequence ID" value="EPR30550.1"/>
    <property type="molecule type" value="Genomic_DNA"/>
</dbReference>
<dbReference type="GO" id="GO:0016020">
    <property type="term" value="C:membrane"/>
    <property type="evidence" value="ECO:0007669"/>
    <property type="project" value="UniProtKB-SubCell"/>
</dbReference>
<dbReference type="PANTHER" id="PTHR30576">
    <property type="entry name" value="COLANIC BIOSYNTHESIS UDP-GLUCOSE LIPID CARRIER TRANSFERASE"/>
    <property type="match status" value="1"/>
</dbReference>
<feature type="transmembrane region" description="Helical" evidence="7">
    <location>
        <begin position="46"/>
        <end position="63"/>
    </location>
</feature>
<dbReference type="AlphaFoldDB" id="S7T204"/>
<dbReference type="PANTHER" id="PTHR30576:SF21">
    <property type="entry name" value="UDP-GLUCOSE:UNDECAPRENYL-PHOSPHATE GLUCOSE-1-PHOSPHATE TRANSFERASE"/>
    <property type="match status" value="1"/>
</dbReference>
<evidence type="ECO:0000313" key="10">
    <source>
        <dbReference type="Proteomes" id="UP000014975"/>
    </source>
</evidence>
<protein>
    <submittedName>
        <fullName evidence="9">Sugar transferase, PEP-CTERM system associated protein</fullName>
    </submittedName>
</protein>
<dbReference type="NCBIfam" id="TIGR03013">
    <property type="entry name" value="EpsB_2"/>
    <property type="match status" value="1"/>
</dbReference>
<evidence type="ECO:0000256" key="7">
    <source>
        <dbReference type="SAM" id="Phobius"/>
    </source>
</evidence>
<evidence type="ECO:0000256" key="4">
    <source>
        <dbReference type="ARBA" id="ARBA00022692"/>
    </source>
</evidence>